<evidence type="ECO:0000256" key="1">
    <source>
        <dbReference type="ARBA" id="ARBA00009403"/>
    </source>
</evidence>
<dbReference type="GO" id="GO:0005737">
    <property type="term" value="C:cytoplasm"/>
    <property type="evidence" value="ECO:0007669"/>
    <property type="project" value="TreeGrafter"/>
</dbReference>
<keyword evidence="6" id="KW-1185">Reference proteome</keyword>
<comment type="similarity">
    <text evidence="1">Belongs to the cystatin family.</text>
</comment>
<dbReference type="Pfam" id="PF00031">
    <property type="entry name" value="Cystatin"/>
    <property type="match status" value="1"/>
</dbReference>
<keyword evidence="3" id="KW-0789">Thiol protease inhibitor</keyword>
<proteinExistence type="inferred from homology"/>
<evidence type="ECO:0000313" key="6">
    <source>
        <dbReference type="Proteomes" id="UP000827092"/>
    </source>
</evidence>
<dbReference type="InterPro" id="IPR000010">
    <property type="entry name" value="Cystatin_dom"/>
</dbReference>
<dbReference type="AlphaFoldDB" id="A0AAV6U7A6"/>
<reference evidence="5 6" key="1">
    <citation type="journal article" date="2022" name="Nat. Ecol. Evol.">
        <title>A masculinizing supergene underlies an exaggerated male reproductive morph in a spider.</title>
        <authorList>
            <person name="Hendrickx F."/>
            <person name="De Corte Z."/>
            <person name="Sonet G."/>
            <person name="Van Belleghem S.M."/>
            <person name="Kostlbacher S."/>
            <person name="Vangestel C."/>
        </authorList>
    </citation>
    <scope>NUCLEOTIDE SEQUENCE [LARGE SCALE GENOMIC DNA]</scope>
    <source>
        <strain evidence="5">W744_W776</strain>
    </source>
</reference>
<dbReference type="GO" id="GO:0004869">
    <property type="term" value="F:cysteine-type endopeptidase inhibitor activity"/>
    <property type="evidence" value="ECO:0007669"/>
    <property type="project" value="UniProtKB-KW"/>
</dbReference>
<dbReference type="SUPFAM" id="SSF54403">
    <property type="entry name" value="Cystatin/monellin"/>
    <property type="match status" value="1"/>
</dbReference>
<dbReference type="GO" id="GO:0005615">
    <property type="term" value="C:extracellular space"/>
    <property type="evidence" value="ECO:0007669"/>
    <property type="project" value="TreeGrafter"/>
</dbReference>
<dbReference type="PANTHER" id="PTHR46186">
    <property type="entry name" value="CYSTATIN"/>
    <property type="match status" value="1"/>
</dbReference>
<dbReference type="GO" id="GO:0031982">
    <property type="term" value="C:vesicle"/>
    <property type="evidence" value="ECO:0007669"/>
    <property type="project" value="TreeGrafter"/>
</dbReference>
<gene>
    <name evidence="5" type="ORF">JTE90_016186</name>
</gene>
<dbReference type="InterPro" id="IPR046350">
    <property type="entry name" value="Cystatin_sf"/>
</dbReference>
<comment type="caution">
    <text evidence="5">The sequence shown here is derived from an EMBL/GenBank/DDBJ whole genome shotgun (WGS) entry which is preliminary data.</text>
</comment>
<dbReference type="Gene3D" id="3.10.450.10">
    <property type="match status" value="1"/>
</dbReference>
<dbReference type="SMART" id="SM00043">
    <property type="entry name" value="CY"/>
    <property type="match status" value="1"/>
</dbReference>
<name>A0AAV6U7A6_9ARAC</name>
<dbReference type="InterPro" id="IPR018073">
    <property type="entry name" value="Prot_inh_cystat_CS"/>
</dbReference>
<keyword evidence="2" id="KW-0646">Protease inhibitor</keyword>
<organism evidence="5 6">
    <name type="scientific">Oedothorax gibbosus</name>
    <dbReference type="NCBI Taxonomy" id="931172"/>
    <lineage>
        <taxon>Eukaryota</taxon>
        <taxon>Metazoa</taxon>
        <taxon>Ecdysozoa</taxon>
        <taxon>Arthropoda</taxon>
        <taxon>Chelicerata</taxon>
        <taxon>Arachnida</taxon>
        <taxon>Araneae</taxon>
        <taxon>Araneomorphae</taxon>
        <taxon>Entelegynae</taxon>
        <taxon>Araneoidea</taxon>
        <taxon>Linyphiidae</taxon>
        <taxon>Erigoninae</taxon>
        <taxon>Oedothorax</taxon>
    </lineage>
</organism>
<dbReference type="Proteomes" id="UP000827092">
    <property type="component" value="Unassembled WGS sequence"/>
</dbReference>
<feature type="domain" description="Cystatin" evidence="4">
    <location>
        <begin position="1"/>
        <end position="112"/>
    </location>
</feature>
<evidence type="ECO:0000313" key="5">
    <source>
        <dbReference type="EMBL" id="KAG8180059.1"/>
    </source>
</evidence>
<dbReference type="CDD" id="cd00042">
    <property type="entry name" value="CY"/>
    <property type="match status" value="1"/>
</dbReference>
<accession>A0AAV6U7A6</accession>
<protein>
    <recommendedName>
        <fullName evidence="4">Cystatin domain-containing protein</fullName>
    </recommendedName>
</protein>
<evidence type="ECO:0000256" key="2">
    <source>
        <dbReference type="ARBA" id="ARBA00022690"/>
    </source>
</evidence>
<dbReference type="PANTHER" id="PTHR46186:SF2">
    <property type="entry name" value="CYSTATIN"/>
    <property type="match status" value="1"/>
</dbReference>
<evidence type="ECO:0000256" key="3">
    <source>
        <dbReference type="ARBA" id="ARBA00022704"/>
    </source>
</evidence>
<sequence length="120" mass="13554">MTGGWSDVKDLNSESIQNVAKNATRALAIAENSEYHLKMLNLTKARKQVVSGMNYKLELQISPTECKVNENLSDEELDNCPLQKCDKPNTCTATAWVRVWLNETERFKLTDYSCGSKSFC</sequence>
<evidence type="ECO:0000259" key="4">
    <source>
        <dbReference type="SMART" id="SM00043"/>
    </source>
</evidence>
<dbReference type="EMBL" id="JAFNEN010000587">
    <property type="protein sequence ID" value="KAG8180059.1"/>
    <property type="molecule type" value="Genomic_DNA"/>
</dbReference>
<dbReference type="PROSITE" id="PS00287">
    <property type="entry name" value="CYSTATIN"/>
    <property type="match status" value="1"/>
</dbReference>